<organism evidence="2 3">
    <name type="scientific">Saccharibacillus endophyticus</name>
    <dbReference type="NCBI Taxonomy" id="2060666"/>
    <lineage>
        <taxon>Bacteria</taxon>
        <taxon>Bacillati</taxon>
        <taxon>Bacillota</taxon>
        <taxon>Bacilli</taxon>
        <taxon>Bacillales</taxon>
        <taxon>Paenibacillaceae</taxon>
        <taxon>Saccharibacillus</taxon>
    </lineage>
</organism>
<evidence type="ECO:0000259" key="1">
    <source>
        <dbReference type="Pfam" id="PF12697"/>
    </source>
</evidence>
<dbReference type="EMBL" id="BMDD01000003">
    <property type="protein sequence ID" value="GGH80424.1"/>
    <property type="molecule type" value="Genomic_DNA"/>
</dbReference>
<gene>
    <name evidence="2" type="ORF">GCM10007362_28710</name>
</gene>
<evidence type="ECO:0000313" key="2">
    <source>
        <dbReference type="EMBL" id="GGH80424.1"/>
    </source>
</evidence>
<dbReference type="PRINTS" id="PR00412">
    <property type="entry name" value="EPOXHYDRLASE"/>
</dbReference>
<sequence>MNRTGIHTIGSAKFNVSMQGQGSPLVLLHGAYCNLDVWNEHVELLSRSFTVIRYDQRGYGRSDAITGPFSYHVDLKNILDYFNLPRASIIGSCIGGATAIDFALAYPEYVEQLVLVAPSLNGTPPPLRLVWERLLDHRRVKSEGIERAAARFMRSRYWRYVVPRDRRGRTRLKEMYLANGVHYRSRLSMQRPLMPLARKRLHRIECPVLIVQGEWDSPFNRKVGRYLREEIMHASLIRMEGCGHFPQLEQPLEFSAIAMSALKAAPAGRFR</sequence>
<dbReference type="RefSeq" id="WP_172244636.1">
    <property type="nucleotide sequence ID" value="NZ_BMDD01000003.1"/>
</dbReference>
<dbReference type="PANTHER" id="PTHR43194:SF5">
    <property type="entry name" value="PIMELOYL-[ACYL-CARRIER PROTEIN] METHYL ESTER ESTERASE"/>
    <property type="match status" value="1"/>
</dbReference>
<dbReference type="PANTHER" id="PTHR43194">
    <property type="entry name" value="HYDROLASE ALPHA/BETA FOLD FAMILY"/>
    <property type="match status" value="1"/>
</dbReference>
<keyword evidence="2" id="KW-0378">Hydrolase</keyword>
<comment type="caution">
    <text evidence="2">The sequence shown here is derived from an EMBL/GenBank/DDBJ whole genome shotgun (WGS) entry which is preliminary data.</text>
</comment>
<dbReference type="Pfam" id="PF12697">
    <property type="entry name" value="Abhydrolase_6"/>
    <property type="match status" value="1"/>
</dbReference>
<accession>A0ABQ1ZWK3</accession>
<dbReference type="GO" id="GO:0016787">
    <property type="term" value="F:hydrolase activity"/>
    <property type="evidence" value="ECO:0007669"/>
    <property type="project" value="UniProtKB-KW"/>
</dbReference>
<feature type="domain" description="AB hydrolase-1" evidence="1">
    <location>
        <begin position="25"/>
        <end position="255"/>
    </location>
</feature>
<name>A0ABQ1ZWK3_9BACL</name>
<dbReference type="InterPro" id="IPR050228">
    <property type="entry name" value="Carboxylesterase_BioH"/>
</dbReference>
<protein>
    <submittedName>
        <fullName evidence="2">2-hydroxy-6-oxo-6-phenylhexa-2,4-dienoate hydrolase</fullName>
    </submittedName>
</protein>
<reference evidence="3" key="1">
    <citation type="journal article" date="2019" name="Int. J. Syst. Evol. Microbiol.">
        <title>The Global Catalogue of Microorganisms (GCM) 10K type strain sequencing project: providing services to taxonomists for standard genome sequencing and annotation.</title>
        <authorList>
            <consortium name="The Broad Institute Genomics Platform"/>
            <consortium name="The Broad Institute Genome Sequencing Center for Infectious Disease"/>
            <person name="Wu L."/>
            <person name="Ma J."/>
        </authorList>
    </citation>
    <scope>NUCLEOTIDE SEQUENCE [LARGE SCALE GENOMIC DNA]</scope>
    <source>
        <strain evidence="3">CCM 8702</strain>
    </source>
</reference>
<dbReference type="InterPro" id="IPR029058">
    <property type="entry name" value="AB_hydrolase_fold"/>
</dbReference>
<dbReference type="Gene3D" id="3.40.50.1820">
    <property type="entry name" value="alpha/beta hydrolase"/>
    <property type="match status" value="1"/>
</dbReference>
<dbReference type="InterPro" id="IPR000073">
    <property type="entry name" value="AB_hydrolase_1"/>
</dbReference>
<proteinExistence type="predicted"/>
<dbReference type="Proteomes" id="UP000605427">
    <property type="component" value="Unassembled WGS sequence"/>
</dbReference>
<dbReference type="SUPFAM" id="SSF53474">
    <property type="entry name" value="alpha/beta-Hydrolases"/>
    <property type="match status" value="1"/>
</dbReference>
<evidence type="ECO:0000313" key="3">
    <source>
        <dbReference type="Proteomes" id="UP000605427"/>
    </source>
</evidence>
<keyword evidence="3" id="KW-1185">Reference proteome</keyword>
<dbReference type="InterPro" id="IPR000639">
    <property type="entry name" value="Epox_hydrolase-like"/>
</dbReference>
<dbReference type="PRINTS" id="PR00111">
    <property type="entry name" value="ABHYDROLASE"/>
</dbReference>